<dbReference type="AlphaFoldDB" id="A0A1H9Y950"/>
<keyword evidence="1" id="KW-0812">Transmembrane</keyword>
<gene>
    <name evidence="2" type="ORF">SAMN03080614_100227</name>
</gene>
<name>A0A1H9Y950_9FIRM</name>
<keyword evidence="3" id="KW-1185">Reference proteome</keyword>
<dbReference type="RefSeq" id="WP_091348045.1">
    <property type="nucleotide sequence ID" value="NZ_FOIF01000002.1"/>
</dbReference>
<accession>A0A1H9Y950</accession>
<evidence type="ECO:0000313" key="3">
    <source>
        <dbReference type="Proteomes" id="UP000243819"/>
    </source>
</evidence>
<dbReference type="SUPFAM" id="SSF110997">
    <property type="entry name" value="Sporulation related repeat"/>
    <property type="match status" value="1"/>
</dbReference>
<evidence type="ECO:0008006" key="4">
    <source>
        <dbReference type="Google" id="ProtNLM"/>
    </source>
</evidence>
<keyword evidence="1" id="KW-1133">Transmembrane helix</keyword>
<dbReference type="Gene3D" id="3.30.70.1070">
    <property type="entry name" value="Sporulation related repeat"/>
    <property type="match status" value="1"/>
</dbReference>
<dbReference type="STRING" id="1120990.SAMN03080614_100227"/>
<dbReference type="GO" id="GO:0042834">
    <property type="term" value="F:peptidoglycan binding"/>
    <property type="evidence" value="ECO:0007669"/>
    <property type="project" value="InterPro"/>
</dbReference>
<dbReference type="EMBL" id="FOIF01000002">
    <property type="protein sequence ID" value="SES65354.1"/>
    <property type="molecule type" value="Genomic_DNA"/>
</dbReference>
<dbReference type="Proteomes" id="UP000243819">
    <property type="component" value="Unassembled WGS sequence"/>
</dbReference>
<protein>
    <recommendedName>
        <fullName evidence="4">Sporulation related domain-containing protein</fullName>
    </recommendedName>
</protein>
<evidence type="ECO:0000313" key="2">
    <source>
        <dbReference type="EMBL" id="SES65354.1"/>
    </source>
</evidence>
<organism evidence="2 3">
    <name type="scientific">Anaerobranca gottschalkii DSM 13577</name>
    <dbReference type="NCBI Taxonomy" id="1120990"/>
    <lineage>
        <taxon>Bacteria</taxon>
        <taxon>Bacillati</taxon>
        <taxon>Bacillota</taxon>
        <taxon>Clostridia</taxon>
        <taxon>Eubacteriales</taxon>
        <taxon>Proteinivoracaceae</taxon>
        <taxon>Anaerobranca</taxon>
    </lineage>
</organism>
<feature type="transmembrane region" description="Helical" evidence="1">
    <location>
        <begin position="12"/>
        <end position="30"/>
    </location>
</feature>
<dbReference type="OrthoDB" id="1936130at2"/>
<evidence type="ECO:0000256" key="1">
    <source>
        <dbReference type="SAM" id="Phobius"/>
    </source>
</evidence>
<keyword evidence="1" id="KW-0472">Membrane</keyword>
<reference evidence="3" key="1">
    <citation type="submission" date="2016-10" db="EMBL/GenBank/DDBJ databases">
        <authorList>
            <person name="Varghese N."/>
            <person name="Submissions S."/>
        </authorList>
    </citation>
    <scope>NUCLEOTIDE SEQUENCE [LARGE SCALE GENOMIC DNA]</scope>
    <source>
        <strain evidence="3">DSM 13577</strain>
    </source>
</reference>
<sequence>MRRKKKRPFGKIFILIVVTILLTYGMGRYFEELVLKFGGNNSEPVDTNNKFEVIREVAEVYIIQNGVFTVSEGAQNQFAKLKAAGFHPVIVEEGNYRLITGIYLDKNWALSEVQLQKDLGFENYLVNITLPVFSLEVSTASEKKDIEAIFTSFNTILDNTQQYFINNLVVPLEDLDLSYQGDKEEVQKMVELLELYKAWQRNPNDSAEKEYLQSLVKYLRQYK</sequence>
<proteinExistence type="predicted"/>
<dbReference type="InterPro" id="IPR036680">
    <property type="entry name" value="SPOR-like_sf"/>
</dbReference>